<proteinExistence type="predicted"/>
<feature type="region of interest" description="Disordered" evidence="1">
    <location>
        <begin position="1"/>
        <end position="20"/>
    </location>
</feature>
<gene>
    <name evidence="2" type="ORF">TSAR_003564</name>
</gene>
<reference evidence="2 3" key="1">
    <citation type="journal article" date="2017" name="Curr. Biol.">
        <title>The Evolution of Venom by Co-option of Single-Copy Genes.</title>
        <authorList>
            <person name="Martinson E.O."/>
            <person name="Mrinalini"/>
            <person name="Kelkar Y.D."/>
            <person name="Chang C.H."/>
            <person name="Werren J.H."/>
        </authorList>
    </citation>
    <scope>NUCLEOTIDE SEQUENCE [LARGE SCALE GENOMIC DNA]</scope>
    <source>
        <strain evidence="2 3">Alberta</strain>
        <tissue evidence="2">Whole body</tissue>
    </source>
</reference>
<dbReference type="AlphaFoldDB" id="A0A232FDE4"/>
<protein>
    <submittedName>
        <fullName evidence="2">Uncharacterized protein</fullName>
    </submittedName>
</protein>
<evidence type="ECO:0000313" key="3">
    <source>
        <dbReference type="Proteomes" id="UP000215335"/>
    </source>
</evidence>
<comment type="caution">
    <text evidence="2">The sequence shown here is derived from an EMBL/GenBank/DDBJ whole genome shotgun (WGS) entry which is preliminary data.</text>
</comment>
<keyword evidence="3" id="KW-1185">Reference proteome</keyword>
<evidence type="ECO:0000256" key="1">
    <source>
        <dbReference type="SAM" id="MobiDB-lite"/>
    </source>
</evidence>
<dbReference type="OrthoDB" id="442460at2759"/>
<evidence type="ECO:0000313" key="2">
    <source>
        <dbReference type="EMBL" id="OXU28781.1"/>
    </source>
</evidence>
<dbReference type="EMBL" id="NNAY01000380">
    <property type="protein sequence ID" value="OXU28781.1"/>
    <property type="molecule type" value="Genomic_DNA"/>
</dbReference>
<dbReference type="Proteomes" id="UP000215335">
    <property type="component" value="Unassembled WGS sequence"/>
</dbReference>
<organism evidence="2 3">
    <name type="scientific">Trichomalopsis sarcophagae</name>
    <dbReference type="NCBI Taxonomy" id="543379"/>
    <lineage>
        <taxon>Eukaryota</taxon>
        <taxon>Metazoa</taxon>
        <taxon>Ecdysozoa</taxon>
        <taxon>Arthropoda</taxon>
        <taxon>Hexapoda</taxon>
        <taxon>Insecta</taxon>
        <taxon>Pterygota</taxon>
        <taxon>Neoptera</taxon>
        <taxon>Endopterygota</taxon>
        <taxon>Hymenoptera</taxon>
        <taxon>Apocrita</taxon>
        <taxon>Proctotrupomorpha</taxon>
        <taxon>Chalcidoidea</taxon>
        <taxon>Pteromalidae</taxon>
        <taxon>Pteromalinae</taxon>
        <taxon>Trichomalopsis</taxon>
    </lineage>
</organism>
<sequence>MKNMSSHEKPKKLKLQHESNDNSLITKTRTPCILIFDSAPGIIPINVGNMIVEYLYWEYKLKKNSTIKLSDFDVKCVYPEHLNNTMLMIAVFTLCHMLEVFFL</sequence>
<name>A0A232FDE4_9HYME</name>
<accession>A0A232FDE4</accession>